<dbReference type="EMBL" id="OV651816">
    <property type="protein sequence ID" value="CAH1109399.1"/>
    <property type="molecule type" value="Genomic_DNA"/>
</dbReference>
<protein>
    <recommendedName>
        <fullName evidence="2">C2H2-type domain-containing protein</fullName>
    </recommendedName>
</protein>
<keyword evidence="4" id="KW-1185">Reference proteome</keyword>
<dbReference type="GO" id="GO:0008270">
    <property type="term" value="F:zinc ion binding"/>
    <property type="evidence" value="ECO:0007669"/>
    <property type="project" value="UniProtKB-KW"/>
</dbReference>
<evidence type="ECO:0000256" key="1">
    <source>
        <dbReference type="PROSITE-ProRule" id="PRU00042"/>
    </source>
</evidence>
<dbReference type="Proteomes" id="UP001153636">
    <property type="component" value="Chromosome 4"/>
</dbReference>
<evidence type="ECO:0000313" key="3">
    <source>
        <dbReference type="EMBL" id="CAH1109399.1"/>
    </source>
</evidence>
<dbReference type="PROSITE" id="PS50157">
    <property type="entry name" value="ZINC_FINGER_C2H2_2"/>
    <property type="match status" value="2"/>
</dbReference>
<keyword evidence="1" id="KW-0863">Zinc-finger</keyword>
<dbReference type="OrthoDB" id="6666876at2759"/>
<dbReference type="SMART" id="SM00355">
    <property type="entry name" value="ZnF_C2H2"/>
    <property type="match status" value="2"/>
</dbReference>
<sequence>MDYTETLKNWGLENYTQEFIEQGITDESFPLIDDDTINIIFQKIGPKLIFKKKFQEYLLENKKIIFEVEDDGTFTFSSTPKSSGFDDNSFDSSTADLIRTLEGSCNDEAKDLPTTSTAIYVENKSKVLIPEALKEDATPPRKKIKSNVFSREEELMECAEEIIKLFPGEEIDTYYVPYASKTKLGLRVPARGKLWSRYLNIKAALRVANRSLVPMANCDQENLSRSPLEEEKKELNFLKSALESDFNQTFPDKTDIIYDHWPVIRDAILKEAGERSVELTRSAPDTQALLVLPLLFNPVTLRKSPKLNWRPTRQEIQCSFFIKIQDYSELEEIIHRRHTTLVKYNLPLQPFGIVVGDVEHPIEFGIVCFEQKYKCDSAISICNNVYSEVKSLMTHLKLFHGVQEMSVFKCAESDCTRDFSSAASFKKHLKTHTFNVSNIKSNFKQETDNLKLPVNQNVDKNICEPENLDTFEKDSSSEFNKFKITLRNKGDSVITKLYGDSTLNRKLVQTVIDSVLDLICEPMDLFKQDLLRILGNAEVDNTKKGLVNDYFFEWDSVFMDLTSDYLRQKYLEKLGLYIKSIEYVTGERFDLLQNDVLKAKAYSAQFVPISPILKLFLELPCVFPEIIKYINDLKCISNISNIIQTDFWKNKLKHFQQSDLVLPLFLYFDEFEIGNPLGSHAGIHKIGAIYWSIPCIPPNYRAHLENIFLVLLFHSSDLKEFGSNAIFLKLVEELTNIQENGIVIVSDQDKIKIKVSLTLCLGDNLGLNTLLGFTESFRANFFCRFCKSHRTQTQEIVLPNHNLIRDKANYETDIQENNASSTGIKEACVFNKIPNFHVTENFCVDLAHDIFEGNVIMIHIHLQKYLLVFLEIWKEENQPSTSDVSRELFNKNTPDYQDVVAISANCPLQEIENKDTINS</sequence>
<feature type="domain" description="C2H2-type" evidence="2">
    <location>
        <begin position="373"/>
        <end position="405"/>
    </location>
</feature>
<organism evidence="3 4">
    <name type="scientific">Psylliodes chrysocephalus</name>
    <dbReference type="NCBI Taxonomy" id="3402493"/>
    <lineage>
        <taxon>Eukaryota</taxon>
        <taxon>Metazoa</taxon>
        <taxon>Ecdysozoa</taxon>
        <taxon>Arthropoda</taxon>
        <taxon>Hexapoda</taxon>
        <taxon>Insecta</taxon>
        <taxon>Pterygota</taxon>
        <taxon>Neoptera</taxon>
        <taxon>Endopterygota</taxon>
        <taxon>Coleoptera</taxon>
        <taxon>Polyphaga</taxon>
        <taxon>Cucujiformia</taxon>
        <taxon>Chrysomeloidea</taxon>
        <taxon>Chrysomelidae</taxon>
        <taxon>Galerucinae</taxon>
        <taxon>Alticini</taxon>
        <taxon>Psylliodes</taxon>
    </lineage>
</organism>
<feature type="domain" description="C2H2-type" evidence="2">
    <location>
        <begin position="408"/>
        <end position="433"/>
    </location>
</feature>
<dbReference type="PROSITE" id="PS00028">
    <property type="entry name" value="ZINC_FINGER_C2H2_1"/>
    <property type="match status" value="1"/>
</dbReference>
<name>A0A9P0GBF6_9CUCU</name>
<reference evidence="3" key="1">
    <citation type="submission" date="2022-01" db="EMBL/GenBank/DDBJ databases">
        <authorList>
            <person name="King R."/>
        </authorList>
    </citation>
    <scope>NUCLEOTIDE SEQUENCE</scope>
</reference>
<evidence type="ECO:0000259" key="2">
    <source>
        <dbReference type="PROSITE" id="PS50157"/>
    </source>
</evidence>
<keyword evidence="1" id="KW-0479">Metal-binding</keyword>
<dbReference type="Gene3D" id="3.30.160.60">
    <property type="entry name" value="Classic Zinc Finger"/>
    <property type="match status" value="1"/>
</dbReference>
<keyword evidence="1" id="KW-0862">Zinc</keyword>
<dbReference type="InterPro" id="IPR013087">
    <property type="entry name" value="Znf_C2H2_type"/>
</dbReference>
<dbReference type="AlphaFoldDB" id="A0A9P0GBF6"/>
<evidence type="ECO:0000313" key="4">
    <source>
        <dbReference type="Proteomes" id="UP001153636"/>
    </source>
</evidence>
<accession>A0A9P0GBF6</accession>
<proteinExistence type="predicted"/>
<gene>
    <name evidence="3" type="ORF">PSYICH_LOCUS10158</name>
</gene>